<keyword evidence="3 6" id="KW-0812">Transmembrane</keyword>
<comment type="subcellular location">
    <subcellularLocation>
        <location evidence="1">Membrane</location>
        <topology evidence="1">Multi-pass membrane protein</topology>
    </subcellularLocation>
</comment>
<proteinExistence type="inferred from homology"/>
<evidence type="ECO:0000256" key="1">
    <source>
        <dbReference type="ARBA" id="ARBA00004141"/>
    </source>
</evidence>
<dbReference type="CDD" id="cd10432">
    <property type="entry name" value="BI-1-like_bacterial"/>
    <property type="match status" value="1"/>
</dbReference>
<feature type="transmembrane region" description="Helical" evidence="6">
    <location>
        <begin position="141"/>
        <end position="160"/>
    </location>
</feature>
<evidence type="ECO:0000313" key="8">
    <source>
        <dbReference type="Proteomes" id="UP000016842"/>
    </source>
</evidence>
<evidence type="ECO:0000256" key="4">
    <source>
        <dbReference type="ARBA" id="ARBA00022989"/>
    </source>
</evidence>
<evidence type="ECO:0000256" key="6">
    <source>
        <dbReference type="RuleBase" id="RU004379"/>
    </source>
</evidence>
<organism evidence="7 8">
    <name type="scientific">Brucella intermedia 229E</name>
    <dbReference type="NCBI Taxonomy" id="1337887"/>
    <lineage>
        <taxon>Bacteria</taxon>
        <taxon>Pseudomonadati</taxon>
        <taxon>Pseudomonadota</taxon>
        <taxon>Alphaproteobacteria</taxon>
        <taxon>Hyphomicrobiales</taxon>
        <taxon>Brucellaceae</taxon>
        <taxon>Brucella/Ochrobactrum group</taxon>
        <taxon>Brucella</taxon>
    </lineage>
</organism>
<keyword evidence="5 6" id="KW-0472">Membrane</keyword>
<dbReference type="EMBL" id="ASXJ01000202">
    <property type="protein sequence ID" value="ERM01085.1"/>
    <property type="molecule type" value="Genomic_DNA"/>
</dbReference>
<evidence type="ECO:0000313" key="7">
    <source>
        <dbReference type="EMBL" id="ERM01085.1"/>
    </source>
</evidence>
<dbReference type="PANTHER" id="PTHR23291:SF50">
    <property type="entry name" value="PROTEIN LIFEGUARD 4"/>
    <property type="match status" value="1"/>
</dbReference>
<dbReference type="AlphaFoldDB" id="U4V518"/>
<dbReference type="Pfam" id="PF01027">
    <property type="entry name" value="Bax1-I"/>
    <property type="match status" value="1"/>
</dbReference>
<feature type="transmembrane region" description="Helical" evidence="6">
    <location>
        <begin position="34"/>
        <end position="56"/>
    </location>
</feature>
<keyword evidence="4 6" id="KW-1133">Transmembrane helix</keyword>
<accession>U4V518</accession>
<protein>
    <submittedName>
        <fullName evidence="7">Membrane protein</fullName>
    </submittedName>
</protein>
<evidence type="ECO:0000256" key="2">
    <source>
        <dbReference type="ARBA" id="ARBA00010350"/>
    </source>
</evidence>
<name>U4V518_9HYPH</name>
<dbReference type="InterPro" id="IPR006214">
    <property type="entry name" value="Bax_inhibitor_1-related"/>
</dbReference>
<sequence length="261" mass="27944">MADFRNIQAQQRPVGGVRADAGIDQGLRSYMLGVYNMMAIGLAVTGLAAFAVAALATTTDPSAAVAQLANGKMLTSLGVALYTSPPLRWVVMLAPLAAVFFLSFRIERMSVGTANAVFWGYAALVGLSLSSIFLVFTGQSIVRTFFVTAASFGALSLYGYTTKRDLSAMGSFLVMGLFGLILASVVNIFLGSTALQFAISVIGVLIFAGLTAYDTQSIKEMYYEGDSSDAHGRKVVMGALRLYLDFINMFTFLLQFMGNRE</sequence>
<feature type="transmembrane region" description="Helical" evidence="6">
    <location>
        <begin position="86"/>
        <end position="104"/>
    </location>
</feature>
<dbReference type="Proteomes" id="UP000016842">
    <property type="component" value="Unassembled WGS sequence"/>
</dbReference>
<feature type="transmembrane region" description="Helical" evidence="6">
    <location>
        <begin position="172"/>
        <end position="190"/>
    </location>
</feature>
<gene>
    <name evidence="7" type="ORF">Q644_23580</name>
</gene>
<dbReference type="PANTHER" id="PTHR23291">
    <property type="entry name" value="BAX INHIBITOR-RELATED"/>
    <property type="match status" value="1"/>
</dbReference>
<reference evidence="7 8" key="1">
    <citation type="journal article" date="2014" name="FEMS Microbiol. Lett.">
        <title>Genome sequencing analysis reveals virulence-related gene content of Ochrobactrum intermedium strain 229E, a urease-positive strain isolated from the human gastric niche.</title>
        <authorList>
            <person name="Kulkarni G.J."/>
            <person name="Shetty S."/>
            <person name="Dharne M.S."/>
            <person name="Shouche Y.S."/>
        </authorList>
    </citation>
    <scope>NUCLEOTIDE SEQUENCE [LARGE SCALE GENOMIC DNA]</scope>
    <source>
        <strain evidence="7 8">229E</strain>
    </source>
</reference>
<comment type="caution">
    <text evidence="7">The sequence shown here is derived from an EMBL/GenBank/DDBJ whole genome shotgun (WGS) entry which is preliminary data.</text>
</comment>
<feature type="transmembrane region" description="Helical" evidence="6">
    <location>
        <begin position="116"/>
        <end position="135"/>
    </location>
</feature>
<evidence type="ECO:0000256" key="3">
    <source>
        <dbReference type="ARBA" id="ARBA00022692"/>
    </source>
</evidence>
<dbReference type="GO" id="GO:0005886">
    <property type="term" value="C:plasma membrane"/>
    <property type="evidence" value="ECO:0007669"/>
    <property type="project" value="TreeGrafter"/>
</dbReference>
<dbReference type="PATRIC" id="fig|1337887.3.peg.3508"/>
<comment type="similarity">
    <text evidence="2 6">Belongs to the BI1 family.</text>
</comment>
<feature type="transmembrane region" description="Helical" evidence="6">
    <location>
        <begin position="196"/>
        <end position="214"/>
    </location>
</feature>
<evidence type="ECO:0000256" key="5">
    <source>
        <dbReference type="ARBA" id="ARBA00023136"/>
    </source>
</evidence>